<sequence length="115" mass="13282">MNTNLCVVDVIDKEWTSRLVVLSVTSKIRYIYTGQPDMKEKFRPKDVCCDHQGRILLNCLQNDVVILLSEDGLFLQYLLTRQSPLWSPRCLGLHSDTLWVGCSEGVVRVYKYNET</sequence>
<reference evidence="1" key="1">
    <citation type="submission" date="2019-08" db="EMBL/GenBank/DDBJ databases">
        <title>The improved chromosome-level genome for the pearl oyster Pinctada fucata martensii using PacBio sequencing and Hi-C.</title>
        <authorList>
            <person name="Zheng Z."/>
        </authorList>
    </citation>
    <scope>NUCLEOTIDE SEQUENCE</scope>
    <source>
        <strain evidence="1">ZZ-2019</strain>
        <tissue evidence="1">Adductor muscle</tissue>
    </source>
</reference>
<evidence type="ECO:0000313" key="2">
    <source>
        <dbReference type="Proteomes" id="UP001186944"/>
    </source>
</evidence>
<comment type="caution">
    <text evidence="1">The sequence shown here is derived from an EMBL/GenBank/DDBJ whole genome shotgun (WGS) entry which is preliminary data.</text>
</comment>
<gene>
    <name evidence="1" type="ORF">FSP39_025234</name>
</gene>
<accession>A0AA89CAC7</accession>
<dbReference type="AlphaFoldDB" id="A0AA89CAC7"/>
<proteinExistence type="predicted"/>
<name>A0AA89CAC7_PINIB</name>
<dbReference type="Proteomes" id="UP001186944">
    <property type="component" value="Unassembled WGS sequence"/>
</dbReference>
<protein>
    <submittedName>
        <fullName evidence="1">Uncharacterized protein</fullName>
    </submittedName>
</protein>
<evidence type="ECO:0000313" key="1">
    <source>
        <dbReference type="EMBL" id="KAK3106689.1"/>
    </source>
</evidence>
<dbReference type="SUPFAM" id="SSF63829">
    <property type="entry name" value="Calcium-dependent phosphotriesterase"/>
    <property type="match status" value="1"/>
</dbReference>
<dbReference type="EMBL" id="VSWD01000003">
    <property type="protein sequence ID" value="KAK3106689.1"/>
    <property type="molecule type" value="Genomic_DNA"/>
</dbReference>
<keyword evidence="2" id="KW-1185">Reference proteome</keyword>
<organism evidence="1 2">
    <name type="scientific">Pinctada imbricata</name>
    <name type="common">Atlantic pearl-oyster</name>
    <name type="synonym">Pinctada martensii</name>
    <dbReference type="NCBI Taxonomy" id="66713"/>
    <lineage>
        <taxon>Eukaryota</taxon>
        <taxon>Metazoa</taxon>
        <taxon>Spiralia</taxon>
        <taxon>Lophotrochozoa</taxon>
        <taxon>Mollusca</taxon>
        <taxon>Bivalvia</taxon>
        <taxon>Autobranchia</taxon>
        <taxon>Pteriomorphia</taxon>
        <taxon>Pterioida</taxon>
        <taxon>Pterioidea</taxon>
        <taxon>Pteriidae</taxon>
        <taxon>Pinctada</taxon>
    </lineage>
</organism>